<feature type="signal peptide" evidence="7">
    <location>
        <begin position="1"/>
        <end position="20"/>
    </location>
</feature>
<dbReference type="SMART" id="SM01057">
    <property type="entry name" value="Carb_anhydrase"/>
    <property type="match status" value="1"/>
</dbReference>
<evidence type="ECO:0000313" key="10">
    <source>
        <dbReference type="Proteomes" id="UP000199588"/>
    </source>
</evidence>
<dbReference type="RefSeq" id="WP_090656333.1">
    <property type="nucleotide sequence ID" value="NZ_CP015031.1"/>
</dbReference>
<evidence type="ECO:0000256" key="1">
    <source>
        <dbReference type="ARBA" id="ARBA00010718"/>
    </source>
</evidence>
<evidence type="ECO:0000256" key="6">
    <source>
        <dbReference type="ARBA" id="ARBA00048348"/>
    </source>
</evidence>
<evidence type="ECO:0000256" key="7">
    <source>
        <dbReference type="SAM" id="SignalP"/>
    </source>
</evidence>
<keyword evidence="5" id="KW-0456">Lyase</keyword>
<keyword evidence="3" id="KW-0479">Metal-binding</keyword>
<evidence type="ECO:0000256" key="5">
    <source>
        <dbReference type="ARBA" id="ARBA00023239"/>
    </source>
</evidence>
<keyword evidence="7" id="KW-0732">Signal</keyword>
<sequence>MMKKLLSTAAALLVSGFILSGCSTTEKHWGYTGDVSPEYWGGLSDKFKTCAVGQKQSPVNIQVQKATDKDLPALNINYLASKATVVNNGHSIQADLTDENSTLTINGKVYTLKQFHFHSPSENTIDGQYLPLEGHFVHVAKDGGIVVVAVLYEIGGENAQLADIWAGMPEKAGEKVKLKAKFNPATLISSKQSYYSFEGSLTTPPCTEGVDWIVLKAYGHVSAEQVEKFAKAVGVKNNRPVQPLNERTIAK</sequence>
<dbReference type="InterPro" id="IPR036398">
    <property type="entry name" value="CA_dom_sf"/>
</dbReference>
<evidence type="ECO:0000256" key="2">
    <source>
        <dbReference type="ARBA" id="ARBA00012925"/>
    </source>
</evidence>
<evidence type="ECO:0000313" key="9">
    <source>
        <dbReference type="EMBL" id="SCY20304.1"/>
    </source>
</evidence>
<feature type="chain" id="PRO_5047080827" description="carbonic anhydrase" evidence="7">
    <location>
        <begin position="21"/>
        <end position="251"/>
    </location>
</feature>
<protein>
    <recommendedName>
        <fullName evidence="2">carbonic anhydrase</fullName>
        <ecNumber evidence="2">4.2.1.1</ecNumber>
    </recommendedName>
</protein>
<dbReference type="Gene3D" id="3.10.200.10">
    <property type="entry name" value="Alpha carbonic anhydrase"/>
    <property type="match status" value="1"/>
</dbReference>
<organism evidence="9 10">
    <name type="scientific">Basfia succiniciproducens</name>
    <dbReference type="NCBI Taxonomy" id="653940"/>
    <lineage>
        <taxon>Bacteria</taxon>
        <taxon>Pseudomonadati</taxon>
        <taxon>Pseudomonadota</taxon>
        <taxon>Gammaproteobacteria</taxon>
        <taxon>Pasteurellales</taxon>
        <taxon>Pasteurellaceae</taxon>
        <taxon>Basfia</taxon>
    </lineage>
</organism>
<dbReference type="EC" id="4.2.1.1" evidence="2"/>
<dbReference type="InterPro" id="IPR023561">
    <property type="entry name" value="Carbonic_anhydrase_a-class"/>
</dbReference>
<comment type="catalytic activity">
    <reaction evidence="6">
        <text>hydrogencarbonate + H(+) = CO2 + H2O</text>
        <dbReference type="Rhea" id="RHEA:10748"/>
        <dbReference type="ChEBI" id="CHEBI:15377"/>
        <dbReference type="ChEBI" id="CHEBI:15378"/>
        <dbReference type="ChEBI" id="CHEBI:16526"/>
        <dbReference type="ChEBI" id="CHEBI:17544"/>
        <dbReference type="EC" id="4.2.1.1"/>
    </reaction>
</comment>
<dbReference type="SUPFAM" id="SSF51069">
    <property type="entry name" value="Carbonic anhydrase"/>
    <property type="match status" value="1"/>
</dbReference>
<name>A0A1G5E004_9PAST</name>
<dbReference type="CDD" id="cd03124">
    <property type="entry name" value="alpha_CA_prokaryotic_like"/>
    <property type="match status" value="1"/>
</dbReference>
<dbReference type="EMBL" id="FMUQ01000015">
    <property type="protein sequence ID" value="SCY20304.1"/>
    <property type="molecule type" value="Genomic_DNA"/>
</dbReference>
<keyword evidence="4" id="KW-0862">Zinc</keyword>
<evidence type="ECO:0000259" key="8">
    <source>
        <dbReference type="PROSITE" id="PS51144"/>
    </source>
</evidence>
<dbReference type="InterPro" id="IPR001148">
    <property type="entry name" value="CA_dom"/>
</dbReference>
<dbReference type="PROSITE" id="PS51257">
    <property type="entry name" value="PROKAR_LIPOPROTEIN"/>
    <property type="match status" value="1"/>
</dbReference>
<evidence type="ECO:0000256" key="3">
    <source>
        <dbReference type="ARBA" id="ARBA00022723"/>
    </source>
</evidence>
<dbReference type="PANTHER" id="PTHR18952:SF265">
    <property type="entry name" value="CARBONIC ANHYDRASE"/>
    <property type="match status" value="1"/>
</dbReference>
<keyword evidence="10" id="KW-1185">Reference proteome</keyword>
<dbReference type="Proteomes" id="UP000199588">
    <property type="component" value="Unassembled WGS sequence"/>
</dbReference>
<dbReference type="PANTHER" id="PTHR18952">
    <property type="entry name" value="CARBONIC ANHYDRASE"/>
    <property type="match status" value="1"/>
</dbReference>
<comment type="similarity">
    <text evidence="1">Belongs to the alpha-carbonic anhydrase family.</text>
</comment>
<accession>A0A1G5E004</accession>
<comment type="caution">
    <text evidence="9">The sequence shown here is derived from an EMBL/GenBank/DDBJ whole genome shotgun (WGS) entry which is preliminary data.</text>
</comment>
<proteinExistence type="inferred from homology"/>
<dbReference type="InterPro" id="IPR041891">
    <property type="entry name" value="Alpha_CA_prokaryot-like"/>
</dbReference>
<feature type="domain" description="Alpha-carbonic anhydrase" evidence="8">
    <location>
        <begin position="27"/>
        <end position="251"/>
    </location>
</feature>
<evidence type="ECO:0000256" key="4">
    <source>
        <dbReference type="ARBA" id="ARBA00022833"/>
    </source>
</evidence>
<dbReference type="Pfam" id="PF00194">
    <property type="entry name" value="Carb_anhydrase"/>
    <property type="match status" value="1"/>
</dbReference>
<reference evidence="9 10" key="1">
    <citation type="submission" date="2016-10" db="EMBL/GenBank/DDBJ databases">
        <authorList>
            <person name="Varghese N."/>
            <person name="Submissions S."/>
        </authorList>
    </citation>
    <scope>NUCLEOTIDE SEQUENCE [LARGE SCALE GENOMIC DNA]</scope>
    <source>
        <strain evidence="9 10">DSM 22022</strain>
    </source>
</reference>
<gene>
    <name evidence="9" type="ORF">SAMN02910354_01839</name>
</gene>
<dbReference type="PROSITE" id="PS51144">
    <property type="entry name" value="ALPHA_CA_2"/>
    <property type="match status" value="1"/>
</dbReference>